<dbReference type="InterPro" id="IPR011335">
    <property type="entry name" value="Restrct_endonuc-II-like"/>
</dbReference>
<organism evidence="3 4">
    <name type="scientific">Phenylobacterium kunshanense</name>
    <dbReference type="NCBI Taxonomy" id="1445034"/>
    <lineage>
        <taxon>Bacteria</taxon>
        <taxon>Pseudomonadati</taxon>
        <taxon>Pseudomonadota</taxon>
        <taxon>Alphaproteobacteria</taxon>
        <taxon>Caulobacterales</taxon>
        <taxon>Caulobacteraceae</taxon>
        <taxon>Phenylobacterium</taxon>
    </lineage>
</organism>
<evidence type="ECO:0000313" key="4">
    <source>
        <dbReference type="Proteomes" id="UP000249524"/>
    </source>
</evidence>
<dbReference type="OrthoDB" id="9798754at2"/>
<evidence type="ECO:0000313" key="3">
    <source>
        <dbReference type="EMBL" id="RAK66426.1"/>
    </source>
</evidence>
<dbReference type="PANTHER" id="PTHR38590">
    <property type="entry name" value="BLL0828 PROTEIN"/>
    <property type="match status" value="1"/>
</dbReference>
<reference evidence="3 4" key="1">
    <citation type="submission" date="2018-05" db="EMBL/GenBank/DDBJ databases">
        <authorList>
            <person name="Lanie J.A."/>
            <person name="Ng W.-L."/>
            <person name="Kazmierczak K.M."/>
            <person name="Andrzejewski T.M."/>
            <person name="Davidsen T.M."/>
            <person name="Wayne K.J."/>
            <person name="Tettelin H."/>
            <person name="Glass J.I."/>
            <person name="Rusch D."/>
            <person name="Podicherti R."/>
            <person name="Tsui H.-C.T."/>
            <person name="Winkler M.E."/>
        </authorList>
    </citation>
    <scope>NUCLEOTIDE SEQUENCE [LARGE SCALE GENOMIC DNA]</scope>
    <source>
        <strain evidence="3 4">BUT-10</strain>
    </source>
</reference>
<keyword evidence="3" id="KW-0540">Nuclease</keyword>
<dbReference type="Proteomes" id="UP000249524">
    <property type="component" value="Unassembled WGS sequence"/>
</dbReference>
<evidence type="ECO:0000259" key="2">
    <source>
        <dbReference type="Pfam" id="PF04480"/>
    </source>
</evidence>
<proteinExistence type="predicted"/>
<evidence type="ECO:0000256" key="1">
    <source>
        <dbReference type="SAM" id="MobiDB-lite"/>
    </source>
</evidence>
<keyword evidence="3" id="KW-0378">Hydrolase</keyword>
<sequence>MRRVPTYAERDLWKVLRKTDLHFRRQVPLGSYIVDFACHDARLIVELDGGIHDLPSVAARDLDREAWLTGRGYRVMRFSNNEHPEDVVRVILERISADTPTPDPSPQGGGEQKE</sequence>
<gene>
    <name evidence="3" type="ORF">DJ019_09285</name>
</gene>
<dbReference type="GO" id="GO:0004519">
    <property type="term" value="F:endonuclease activity"/>
    <property type="evidence" value="ECO:0007669"/>
    <property type="project" value="UniProtKB-KW"/>
</dbReference>
<feature type="domain" description="DUF559" evidence="2">
    <location>
        <begin position="1"/>
        <end position="94"/>
    </location>
</feature>
<feature type="region of interest" description="Disordered" evidence="1">
    <location>
        <begin position="94"/>
        <end position="114"/>
    </location>
</feature>
<accession>A0A328BKA3</accession>
<dbReference type="Gene3D" id="3.40.960.10">
    <property type="entry name" value="VSR Endonuclease"/>
    <property type="match status" value="1"/>
</dbReference>
<dbReference type="Pfam" id="PF04480">
    <property type="entry name" value="DUF559"/>
    <property type="match status" value="1"/>
</dbReference>
<name>A0A328BKA3_9CAUL</name>
<dbReference type="CDD" id="cd01038">
    <property type="entry name" value="Endonuclease_DUF559"/>
    <property type="match status" value="1"/>
</dbReference>
<dbReference type="InterPro" id="IPR007569">
    <property type="entry name" value="DUF559"/>
</dbReference>
<comment type="caution">
    <text evidence="3">The sequence shown here is derived from an EMBL/GenBank/DDBJ whole genome shotgun (WGS) entry which is preliminary data.</text>
</comment>
<dbReference type="SUPFAM" id="SSF52980">
    <property type="entry name" value="Restriction endonuclease-like"/>
    <property type="match status" value="1"/>
</dbReference>
<dbReference type="AlphaFoldDB" id="A0A328BKA3"/>
<keyword evidence="4" id="KW-1185">Reference proteome</keyword>
<dbReference type="InterPro" id="IPR047216">
    <property type="entry name" value="Endonuclease_DUF559_bact"/>
</dbReference>
<keyword evidence="3" id="KW-0255">Endonuclease</keyword>
<protein>
    <submittedName>
        <fullName evidence="3">Endonuclease domain-containing protein</fullName>
    </submittedName>
</protein>
<dbReference type="PANTHER" id="PTHR38590:SF1">
    <property type="entry name" value="BLL0828 PROTEIN"/>
    <property type="match status" value="1"/>
</dbReference>
<dbReference type="EMBL" id="QFYS01000003">
    <property type="protein sequence ID" value="RAK66426.1"/>
    <property type="molecule type" value="Genomic_DNA"/>
</dbReference>